<reference evidence="3 4" key="1">
    <citation type="submission" date="2018-03" db="EMBL/GenBank/DDBJ databases">
        <title>The draft genome of Mesorhizobium soli JCM 19897.</title>
        <authorList>
            <person name="Li L."/>
            <person name="Liu L."/>
            <person name="Liang L."/>
            <person name="Wang T."/>
            <person name="Zhang X."/>
        </authorList>
    </citation>
    <scope>NUCLEOTIDE SEQUENCE [LARGE SCALE GENOMIC DNA]</scope>
    <source>
        <strain evidence="3 4">JCM 19897</strain>
    </source>
</reference>
<keyword evidence="2" id="KW-0732">Signal</keyword>
<feature type="region of interest" description="Disordered" evidence="1">
    <location>
        <begin position="45"/>
        <end position="72"/>
    </location>
</feature>
<dbReference type="AlphaFoldDB" id="A0A2P7S1D5"/>
<evidence type="ECO:0000313" key="3">
    <source>
        <dbReference type="EMBL" id="PSJ56294.1"/>
    </source>
</evidence>
<dbReference type="EMBL" id="PXYL01000019">
    <property type="protein sequence ID" value="PSJ56294.1"/>
    <property type="molecule type" value="Genomic_DNA"/>
</dbReference>
<organism evidence="3 4">
    <name type="scientific">Pseudaminobacter soli</name>
    <name type="common">ex Li et al. 2025</name>
    <dbReference type="NCBI Taxonomy" id="1295366"/>
    <lineage>
        <taxon>Bacteria</taxon>
        <taxon>Pseudomonadati</taxon>
        <taxon>Pseudomonadota</taxon>
        <taxon>Alphaproteobacteria</taxon>
        <taxon>Hyphomicrobiales</taxon>
        <taxon>Phyllobacteriaceae</taxon>
        <taxon>Pseudaminobacter</taxon>
    </lineage>
</organism>
<dbReference type="OrthoDB" id="7306240at2"/>
<sequence length="113" mass="12513">MRAFNVAFALLIIIGAANAANNKLKFWNLTANTVTELYLAPAETQNWGENQTKNDPDGSVDHDERLTVRNTPPGLYDAKLTDKAGRTCTVKNIEVKDKGVFSIEEKQLTDCTK</sequence>
<feature type="compositionally biased region" description="Basic and acidic residues" evidence="1">
    <location>
        <begin position="52"/>
        <end position="67"/>
    </location>
</feature>
<proteinExistence type="predicted"/>
<evidence type="ECO:0000256" key="2">
    <source>
        <dbReference type="SAM" id="SignalP"/>
    </source>
</evidence>
<evidence type="ECO:0000313" key="4">
    <source>
        <dbReference type="Proteomes" id="UP000240653"/>
    </source>
</evidence>
<feature type="signal peptide" evidence="2">
    <location>
        <begin position="1"/>
        <end position="19"/>
    </location>
</feature>
<gene>
    <name evidence="3" type="ORF">C7I85_25190</name>
</gene>
<dbReference type="Proteomes" id="UP000240653">
    <property type="component" value="Unassembled WGS sequence"/>
</dbReference>
<name>A0A2P7S1D5_9HYPH</name>
<dbReference type="RefSeq" id="WP_106726777.1">
    <property type="nucleotide sequence ID" value="NZ_PXYL01000019.1"/>
</dbReference>
<evidence type="ECO:0000256" key="1">
    <source>
        <dbReference type="SAM" id="MobiDB-lite"/>
    </source>
</evidence>
<feature type="chain" id="PRO_5015137425" evidence="2">
    <location>
        <begin position="20"/>
        <end position="113"/>
    </location>
</feature>
<comment type="caution">
    <text evidence="3">The sequence shown here is derived from an EMBL/GenBank/DDBJ whole genome shotgun (WGS) entry which is preliminary data.</text>
</comment>
<protein>
    <submittedName>
        <fullName evidence="3">Uncharacterized protein</fullName>
    </submittedName>
</protein>
<accession>A0A2P7S1D5</accession>
<keyword evidence="4" id="KW-1185">Reference proteome</keyword>